<feature type="domain" description="GHMP kinase N-terminal" evidence="5">
    <location>
        <begin position="1"/>
        <end position="61"/>
    </location>
</feature>
<evidence type="ECO:0000313" key="7">
    <source>
        <dbReference type="EMBL" id="SVB41225.1"/>
    </source>
</evidence>
<dbReference type="Gene3D" id="3.30.70.890">
    <property type="entry name" value="GHMP kinase, C-terminal domain"/>
    <property type="match status" value="1"/>
</dbReference>
<dbReference type="InterPro" id="IPR006204">
    <property type="entry name" value="GHMP_kinase_N_dom"/>
</dbReference>
<evidence type="ECO:0000256" key="3">
    <source>
        <dbReference type="ARBA" id="ARBA00022777"/>
    </source>
</evidence>
<feature type="domain" description="GHMP kinase C-terminal" evidence="6">
    <location>
        <begin position="130"/>
        <end position="188"/>
    </location>
</feature>
<dbReference type="InterPro" id="IPR036554">
    <property type="entry name" value="GHMP_kinase_C_sf"/>
</dbReference>
<dbReference type="SUPFAM" id="SSF55060">
    <property type="entry name" value="GHMP Kinase, C-terminal domain"/>
    <property type="match status" value="1"/>
</dbReference>
<evidence type="ECO:0000259" key="6">
    <source>
        <dbReference type="Pfam" id="PF08544"/>
    </source>
</evidence>
<keyword evidence="4" id="KW-0067">ATP-binding</keyword>
<dbReference type="GO" id="GO:0050515">
    <property type="term" value="F:4-(cytidine 5'-diphospho)-2-C-methyl-D-erythritol kinase activity"/>
    <property type="evidence" value="ECO:0007669"/>
    <property type="project" value="TreeGrafter"/>
</dbReference>
<dbReference type="InterPro" id="IPR020568">
    <property type="entry name" value="Ribosomal_Su5_D2-typ_SF"/>
</dbReference>
<proteinExistence type="predicted"/>
<name>A0A382DSJ2_9ZZZZ</name>
<sequence length="202" mass="21607">GVDIKLEKRIPSGAGLGGGSSNASGVIKGLNSIYKLNLTEAQMKSIASSLGADISFFIHGGTQKGEGIGDRLYILPHPVKGAILLVIPDVNIDTSWAYGLIKNKLEYVGKSPNFASFFQENIFPEEIFKNDFEEVVFPAYPEIGKIKTALIKLGAVYASLSGSGSTVYGIFNDESVAVSAESHFNSSYHTIVTFSANSKISY</sequence>
<gene>
    <name evidence="7" type="ORF">METZ01_LOCUS194079</name>
</gene>
<evidence type="ECO:0000256" key="4">
    <source>
        <dbReference type="ARBA" id="ARBA00022840"/>
    </source>
</evidence>
<evidence type="ECO:0000259" key="5">
    <source>
        <dbReference type="Pfam" id="PF00288"/>
    </source>
</evidence>
<dbReference type="AlphaFoldDB" id="A0A382DSJ2"/>
<keyword evidence="3" id="KW-0418">Kinase</keyword>
<evidence type="ECO:0000256" key="1">
    <source>
        <dbReference type="ARBA" id="ARBA00022679"/>
    </source>
</evidence>
<accession>A0A382DSJ2</accession>
<dbReference type="PANTHER" id="PTHR43527">
    <property type="entry name" value="4-DIPHOSPHOCYTIDYL-2-C-METHYL-D-ERYTHRITOL KINASE, CHLOROPLASTIC"/>
    <property type="match status" value="1"/>
</dbReference>
<dbReference type="PANTHER" id="PTHR43527:SF2">
    <property type="entry name" value="4-DIPHOSPHOCYTIDYL-2-C-METHYL-D-ERYTHRITOL KINASE, CHLOROPLASTIC"/>
    <property type="match status" value="1"/>
</dbReference>
<evidence type="ECO:0000256" key="2">
    <source>
        <dbReference type="ARBA" id="ARBA00022741"/>
    </source>
</evidence>
<organism evidence="7">
    <name type="scientific">marine metagenome</name>
    <dbReference type="NCBI Taxonomy" id="408172"/>
    <lineage>
        <taxon>unclassified sequences</taxon>
        <taxon>metagenomes</taxon>
        <taxon>ecological metagenomes</taxon>
    </lineage>
</organism>
<dbReference type="GO" id="GO:0005524">
    <property type="term" value="F:ATP binding"/>
    <property type="evidence" value="ECO:0007669"/>
    <property type="project" value="UniProtKB-KW"/>
</dbReference>
<dbReference type="SUPFAM" id="SSF54211">
    <property type="entry name" value="Ribosomal protein S5 domain 2-like"/>
    <property type="match status" value="1"/>
</dbReference>
<reference evidence="7" key="1">
    <citation type="submission" date="2018-05" db="EMBL/GenBank/DDBJ databases">
        <authorList>
            <person name="Lanie J.A."/>
            <person name="Ng W.-L."/>
            <person name="Kazmierczak K.M."/>
            <person name="Andrzejewski T.M."/>
            <person name="Davidsen T.M."/>
            <person name="Wayne K.J."/>
            <person name="Tettelin H."/>
            <person name="Glass J.I."/>
            <person name="Rusch D."/>
            <person name="Podicherti R."/>
            <person name="Tsui H.-C.T."/>
            <person name="Winkler M.E."/>
        </authorList>
    </citation>
    <scope>NUCLEOTIDE SEQUENCE</scope>
</reference>
<keyword evidence="1" id="KW-0808">Transferase</keyword>
<dbReference type="Pfam" id="PF00288">
    <property type="entry name" value="GHMP_kinases_N"/>
    <property type="match status" value="1"/>
</dbReference>
<keyword evidence="2" id="KW-0547">Nucleotide-binding</keyword>
<dbReference type="InterPro" id="IPR014721">
    <property type="entry name" value="Ribsml_uS5_D2-typ_fold_subgr"/>
</dbReference>
<dbReference type="InterPro" id="IPR013750">
    <property type="entry name" value="GHMP_kinase_C_dom"/>
</dbReference>
<feature type="non-terminal residue" evidence="7">
    <location>
        <position position="1"/>
    </location>
</feature>
<protein>
    <submittedName>
        <fullName evidence="7">Uncharacterized protein</fullName>
    </submittedName>
</protein>
<dbReference type="Pfam" id="PF08544">
    <property type="entry name" value="GHMP_kinases_C"/>
    <property type="match status" value="1"/>
</dbReference>
<dbReference type="Gene3D" id="3.30.230.10">
    <property type="match status" value="1"/>
</dbReference>
<dbReference type="EMBL" id="UINC01040815">
    <property type="protein sequence ID" value="SVB41225.1"/>
    <property type="molecule type" value="Genomic_DNA"/>
</dbReference>